<accession>A0A383F2W9</accession>
<feature type="compositionally biased region" description="Basic residues" evidence="1">
    <location>
        <begin position="150"/>
        <end position="196"/>
    </location>
</feature>
<feature type="compositionally biased region" description="Basic residues" evidence="1">
    <location>
        <begin position="1"/>
        <end position="20"/>
    </location>
</feature>
<feature type="non-terminal residue" evidence="2">
    <location>
        <position position="202"/>
    </location>
</feature>
<proteinExistence type="predicted"/>
<feature type="non-terminal residue" evidence="2">
    <location>
        <position position="1"/>
    </location>
</feature>
<feature type="compositionally biased region" description="Basic residues" evidence="1">
    <location>
        <begin position="132"/>
        <end position="142"/>
    </location>
</feature>
<evidence type="ECO:0000313" key="2">
    <source>
        <dbReference type="EMBL" id="SVE63466.1"/>
    </source>
</evidence>
<feature type="compositionally biased region" description="Basic and acidic residues" evidence="1">
    <location>
        <begin position="66"/>
        <end position="88"/>
    </location>
</feature>
<organism evidence="2">
    <name type="scientific">marine metagenome</name>
    <dbReference type="NCBI Taxonomy" id="408172"/>
    <lineage>
        <taxon>unclassified sequences</taxon>
        <taxon>metagenomes</taxon>
        <taxon>ecological metagenomes</taxon>
    </lineage>
</organism>
<feature type="region of interest" description="Disordered" evidence="1">
    <location>
        <begin position="66"/>
        <end position="202"/>
    </location>
</feature>
<reference evidence="2" key="1">
    <citation type="submission" date="2018-05" db="EMBL/GenBank/DDBJ databases">
        <authorList>
            <person name="Lanie J.A."/>
            <person name="Ng W.-L."/>
            <person name="Kazmierczak K.M."/>
            <person name="Andrzejewski T.M."/>
            <person name="Davidsen T.M."/>
            <person name="Wayne K.J."/>
            <person name="Tettelin H."/>
            <person name="Glass J.I."/>
            <person name="Rusch D."/>
            <person name="Podicherti R."/>
            <person name="Tsui H.-C.T."/>
            <person name="Winkler M.E."/>
        </authorList>
    </citation>
    <scope>NUCLEOTIDE SEQUENCE</scope>
</reference>
<evidence type="ECO:0000256" key="1">
    <source>
        <dbReference type="SAM" id="MobiDB-lite"/>
    </source>
</evidence>
<feature type="region of interest" description="Disordered" evidence="1">
    <location>
        <begin position="1"/>
        <end position="27"/>
    </location>
</feature>
<protein>
    <submittedName>
        <fullName evidence="2">Uncharacterized protein</fullName>
    </submittedName>
</protein>
<dbReference type="AlphaFoldDB" id="A0A383F2W9"/>
<name>A0A383F2W9_9ZZZZ</name>
<sequence>VRGRHSRGLRPRRDRPKLRGRRGELPLRADRPRVFSGLTRPPQRHSRGRLAAAAAQGFHDRRAAVARGDPARGGRHPVDRRLPRRRDAWPPPPPGHRGRFGCAGGGAQRGRAGARVGYRRKVDRRQQPRPYQFHRRPRHHRTLGQAPRREWRRRKTARRREWHPHSRRRRAAGGMRHQRHPRRHRPHAPARHRCQGRRVVGL</sequence>
<gene>
    <name evidence="2" type="ORF">METZ01_LOCUS516320</name>
</gene>
<dbReference type="EMBL" id="UINC01231078">
    <property type="protein sequence ID" value="SVE63466.1"/>
    <property type="molecule type" value="Genomic_DNA"/>
</dbReference>